<dbReference type="SMART" id="SM00935">
    <property type="entry name" value="OmpH"/>
    <property type="match status" value="1"/>
</dbReference>
<evidence type="ECO:0000313" key="2">
    <source>
        <dbReference type="EMBL" id="GFD34558.1"/>
    </source>
</evidence>
<name>A0A699VM42_TANCI</name>
<accession>A0A699VM42</accession>
<evidence type="ECO:0000256" key="1">
    <source>
        <dbReference type="SAM" id="MobiDB-lite"/>
    </source>
</evidence>
<protein>
    <submittedName>
        <fullName evidence="2">Uncharacterized protein</fullName>
    </submittedName>
</protein>
<dbReference type="InterPro" id="IPR005632">
    <property type="entry name" value="Chaperone_Skp"/>
</dbReference>
<dbReference type="AlphaFoldDB" id="A0A699VM42"/>
<feature type="region of interest" description="Disordered" evidence="1">
    <location>
        <begin position="108"/>
        <end position="144"/>
    </location>
</feature>
<dbReference type="Gene3D" id="3.30.910.20">
    <property type="entry name" value="Skp domain"/>
    <property type="match status" value="1"/>
</dbReference>
<dbReference type="InterPro" id="IPR024930">
    <property type="entry name" value="Skp_dom_sf"/>
</dbReference>
<reference evidence="2" key="1">
    <citation type="journal article" date="2019" name="Sci. Rep.">
        <title>Draft genome of Tanacetum cinerariifolium, the natural source of mosquito coil.</title>
        <authorList>
            <person name="Yamashiro T."/>
            <person name="Shiraishi A."/>
            <person name="Satake H."/>
            <person name="Nakayama K."/>
        </authorList>
    </citation>
    <scope>NUCLEOTIDE SEQUENCE</scope>
</reference>
<comment type="caution">
    <text evidence="2">The sequence shown here is derived from an EMBL/GenBank/DDBJ whole genome shotgun (WGS) entry which is preliminary data.</text>
</comment>
<dbReference type="SUPFAM" id="SSF111384">
    <property type="entry name" value="OmpH-like"/>
    <property type="match status" value="1"/>
</dbReference>
<proteinExistence type="predicted"/>
<dbReference type="EMBL" id="BKCJ011448180">
    <property type="protein sequence ID" value="GFD34558.1"/>
    <property type="molecule type" value="Genomic_DNA"/>
</dbReference>
<dbReference type="Pfam" id="PF03938">
    <property type="entry name" value="OmpH"/>
    <property type="match status" value="1"/>
</dbReference>
<dbReference type="GO" id="GO:0051082">
    <property type="term" value="F:unfolded protein binding"/>
    <property type="evidence" value="ECO:0007669"/>
    <property type="project" value="InterPro"/>
</dbReference>
<sequence>MPERKQIESDLKAYSTQLEAQMKSKQTDFQTKLDAYQKGGPTMTAVVKADKEKELQALQQGLQEFSSTAQQSLQQKQQQLLSPALPILLHGPKDGDISDLILKKMGITPTAAPTGPSTQPQQQSPATKTPVAPTSTPTKSKTKK</sequence>
<organism evidence="2">
    <name type="scientific">Tanacetum cinerariifolium</name>
    <name type="common">Dalmatian daisy</name>
    <name type="synonym">Chrysanthemum cinerariifolium</name>
    <dbReference type="NCBI Taxonomy" id="118510"/>
    <lineage>
        <taxon>Eukaryota</taxon>
        <taxon>Viridiplantae</taxon>
        <taxon>Streptophyta</taxon>
        <taxon>Embryophyta</taxon>
        <taxon>Tracheophyta</taxon>
        <taxon>Spermatophyta</taxon>
        <taxon>Magnoliopsida</taxon>
        <taxon>eudicotyledons</taxon>
        <taxon>Gunneridae</taxon>
        <taxon>Pentapetalae</taxon>
        <taxon>asterids</taxon>
        <taxon>campanulids</taxon>
        <taxon>Asterales</taxon>
        <taxon>Asteraceae</taxon>
        <taxon>Asteroideae</taxon>
        <taxon>Anthemideae</taxon>
        <taxon>Anthemidinae</taxon>
        <taxon>Tanacetum</taxon>
    </lineage>
</organism>
<gene>
    <name evidence="2" type="ORF">Tci_906527</name>
</gene>